<dbReference type="CDD" id="cd17325">
    <property type="entry name" value="MFS_MdtG_SLC18_like"/>
    <property type="match status" value="1"/>
</dbReference>
<dbReference type="InterPro" id="IPR001958">
    <property type="entry name" value="Tet-R_TetA/multi-R_MdtG-like"/>
</dbReference>
<evidence type="ECO:0000256" key="6">
    <source>
        <dbReference type="ARBA" id="ARBA00023136"/>
    </source>
</evidence>
<evidence type="ECO:0000313" key="10">
    <source>
        <dbReference type="Proteomes" id="UP000014113"/>
    </source>
</evidence>
<dbReference type="InterPro" id="IPR020846">
    <property type="entry name" value="MFS_dom"/>
</dbReference>
<proteinExistence type="inferred from homology"/>
<name>S0KI46_9ENTE</name>
<dbReference type="GO" id="GO:0022857">
    <property type="term" value="F:transmembrane transporter activity"/>
    <property type="evidence" value="ECO:0007669"/>
    <property type="project" value="InterPro"/>
</dbReference>
<evidence type="ECO:0000256" key="7">
    <source>
        <dbReference type="SAM" id="Phobius"/>
    </source>
</evidence>
<evidence type="ECO:0000313" key="9">
    <source>
        <dbReference type="EMBL" id="EOW84667.1"/>
    </source>
</evidence>
<keyword evidence="3" id="KW-0813">Transport</keyword>
<dbReference type="SUPFAM" id="SSF103473">
    <property type="entry name" value="MFS general substrate transporter"/>
    <property type="match status" value="1"/>
</dbReference>
<dbReference type="GO" id="GO:0005886">
    <property type="term" value="C:plasma membrane"/>
    <property type="evidence" value="ECO:0007669"/>
    <property type="project" value="UniProtKB-SubCell"/>
</dbReference>
<feature type="transmembrane region" description="Helical" evidence="7">
    <location>
        <begin position="213"/>
        <end position="235"/>
    </location>
</feature>
<dbReference type="Proteomes" id="UP000014113">
    <property type="component" value="Unassembled WGS sequence"/>
</dbReference>
<dbReference type="PANTHER" id="PTHR23504">
    <property type="entry name" value="MAJOR FACILITATOR SUPERFAMILY DOMAIN-CONTAINING PROTEIN 10"/>
    <property type="match status" value="1"/>
</dbReference>
<dbReference type="PRINTS" id="PR01035">
    <property type="entry name" value="TCRTETA"/>
</dbReference>
<dbReference type="PROSITE" id="PS50850">
    <property type="entry name" value="MFS"/>
    <property type="match status" value="1"/>
</dbReference>
<evidence type="ECO:0000256" key="5">
    <source>
        <dbReference type="ARBA" id="ARBA00022989"/>
    </source>
</evidence>
<feature type="transmembrane region" description="Helical" evidence="7">
    <location>
        <begin position="160"/>
        <end position="180"/>
    </location>
</feature>
<comment type="similarity">
    <text evidence="2">Belongs to the major facilitator superfamily. TCR/Tet family.</text>
</comment>
<keyword evidence="6 7" id="KW-0472">Membrane</keyword>
<comment type="subcellular location">
    <subcellularLocation>
        <location evidence="1">Cell membrane</location>
        <topology evidence="1">Multi-pass membrane protein</topology>
    </subcellularLocation>
</comment>
<sequence>MKNKNLMLSIAIANLFLIFTGVGLVIPVMPLLMEEMHFSGTIMGMMLSVFSIAQFVASPVTGLCSDKFGRKNMIWIGMLLFALSEFIFGWANDKYIFYLSRALGGISAALIMPAVTAYVADLTSVQERPKAMGYVSGAISGGFIIGPGLGGFLATFGHRIPFFTAGCLALIGSLFTILILKESNHFNQELATKVEQAADLTLRNFFRLPGMPFIFLIIFISSFGLQAFESIYTIMTAINFGFSSAEIAFIITISGTLALIFQVFLFDFIVRKIGEIGLIQASFFASAIFIFVIAFTKNNLVFILSTFVVFLAFDLFRPAVTTYLSKKAGGNQGAVNGLNSTFTSFGNIVGPVCAGYFFDLSQHLPYFISASILLVTGLLSLFIRNNPTD</sequence>
<dbReference type="STRING" id="1121865.OMW_00565"/>
<feature type="transmembrane region" description="Helical" evidence="7">
    <location>
        <begin position="12"/>
        <end position="32"/>
    </location>
</feature>
<keyword evidence="5 7" id="KW-1133">Transmembrane helix</keyword>
<feature type="domain" description="Major facilitator superfamily (MFS) profile" evidence="8">
    <location>
        <begin position="7"/>
        <end position="388"/>
    </location>
</feature>
<dbReference type="InterPro" id="IPR011701">
    <property type="entry name" value="MFS"/>
</dbReference>
<dbReference type="RefSeq" id="WP_016182728.1">
    <property type="nucleotide sequence ID" value="NZ_JXKI01000014.1"/>
</dbReference>
<accession>S0KI46</accession>
<keyword evidence="10" id="KW-1185">Reference proteome</keyword>
<evidence type="ECO:0000259" key="8">
    <source>
        <dbReference type="PROSITE" id="PS50850"/>
    </source>
</evidence>
<evidence type="ECO:0000256" key="2">
    <source>
        <dbReference type="ARBA" id="ARBA00007520"/>
    </source>
</evidence>
<dbReference type="PROSITE" id="PS00216">
    <property type="entry name" value="SUGAR_TRANSPORT_1"/>
    <property type="match status" value="1"/>
</dbReference>
<dbReference type="OrthoDB" id="9793283at2"/>
<reference evidence="9 10" key="1">
    <citation type="submission" date="2013-03" db="EMBL/GenBank/DDBJ databases">
        <title>The Genome Sequence of Enterococcus columbae ATCC_51263 (PacBio/Illumina hybrid assembly).</title>
        <authorList>
            <consortium name="The Broad Institute Genomics Platform"/>
            <consortium name="The Broad Institute Genome Sequencing Center for Infectious Disease"/>
            <person name="Earl A."/>
            <person name="Russ C."/>
            <person name="Gilmore M."/>
            <person name="Surin D."/>
            <person name="Walker B."/>
            <person name="Young S."/>
            <person name="Zeng Q."/>
            <person name="Gargeya S."/>
            <person name="Fitzgerald M."/>
            <person name="Haas B."/>
            <person name="Abouelleil A."/>
            <person name="Allen A.W."/>
            <person name="Alvarado L."/>
            <person name="Arachchi H.M."/>
            <person name="Berlin A.M."/>
            <person name="Chapman S.B."/>
            <person name="Gainer-Dewar J."/>
            <person name="Goldberg J."/>
            <person name="Griggs A."/>
            <person name="Gujja S."/>
            <person name="Hansen M."/>
            <person name="Howarth C."/>
            <person name="Imamovic A."/>
            <person name="Ireland A."/>
            <person name="Larimer J."/>
            <person name="McCowan C."/>
            <person name="Murphy C."/>
            <person name="Pearson M."/>
            <person name="Poon T.W."/>
            <person name="Priest M."/>
            <person name="Roberts A."/>
            <person name="Saif S."/>
            <person name="Shea T."/>
            <person name="Sisk P."/>
            <person name="Sykes S."/>
            <person name="Wortman J."/>
            <person name="Nusbaum C."/>
            <person name="Birren B."/>
        </authorList>
    </citation>
    <scope>NUCLEOTIDE SEQUENCE [LARGE SCALE GENOMIC DNA]</scope>
    <source>
        <strain evidence="9 10">ATCC 51263</strain>
    </source>
</reference>
<dbReference type="PANTHER" id="PTHR23504:SF115">
    <property type="entry name" value="MULTIDRUG RESISTANCE PROTEIN 2"/>
    <property type="match status" value="1"/>
</dbReference>
<gene>
    <name evidence="9" type="ORF">I568_01163</name>
</gene>
<dbReference type="InterPro" id="IPR005829">
    <property type="entry name" value="Sugar_transporter_CS"/>
</dbReference>
<dbReference type="eggNOG" id="COG2814">
    <property type="taxonomic scope" value="Bacteria"/>
</dbReference>
<dbReference type="EMBL" id="ASWJ01000004">
    <property type="protein sequence ID" value="EOW84667.1"/>
    <property type="molecule type" value="Genomic_DNA"/>
</dbReference>
<dbReference type="Pfam" id="PF07690">
    <property type="entry name" value="MFS_1"/>
    <property type="match status" value="1"/>
</dbReference>
<feature type="transmembrane region" description="Helical" evidence="7">
    <location>
        <begin position="38"/>
        <end position="60"/>
    </location>
</feature>
<feature type="transmembrane region" description="Helical" evidence="7">
    <location>
        <begin position="97"/>
        <end position="120"/>
    </location>
</feature>
<feature type="transmembrane region" description="Helical" evidence="7">
    <location>
        <begin position="247"/>
        <end position="269"/>
    </location>
</feature>
<comment type="caution">
    <text evidence="9">The sequence shown here is derived from an EMBL/GenBank/DDBJ whole genome shotgun (WGS) entry which is preliminary data.</text>
</comment>
<feature type="transmembrane region" description="Helical" evidence="7">
    <location>
        <begin position="300"/>
        <end position="316"/>
    </location>
</feature>
<feature type="transmembrane region" description="Helical" evidence="7">
    <location>
        <begin position="132"/>
        <end position="154"/>
    </location>
</feature>
<protein>
    <submittedName>
        <fullName evidence="9">Multidrug resistance protein</fullName>
    </submittedName>
</protein>
<organism evidence="9 10">
    <name type="scientific">Enterococcus columbae DSM 7374 = ATCC 51263</name>
    <dbReference type="NCBI Taxonomy" id="1121865"/>
    <lineage>
        <taxon>Bacteria</taxon>
        <taxon>Bacillati</taxon>
        <taxon>Bacillota</taxon>
        <taxon>Bacilli</taxon>
        <taxon>Lactobacillales</taxon>
        <taxon>Enterococcaceae</taxon>
        <taxon>Enterococcus</taxon>
    </lineage>
</organism>
<dbReference type="InterPro" id="IPR036259">
    <property type="entry name" value="MFS_trans_sf"/>
</dbReference>
<evidence type="ECO:0000256" key="3">
    <source>
        <dbReference type="ARBA" id="ARBA00022448"/>
    </source>
</evidence>
<feature type="transmembrane region" description="Helical" evidence="7">
    <location>
        <begin position="364"/>
        <end position="383"/>
    </location>
</feature>
<dbReference type="AlphaFoldDB" id="S0KI46"/>
<dbReference type="Gene3D" id="1.20.1250.20">
    <property type="entry name" value="MFS general substrate transporter like domains"/>
    <property type="match status" value="1"/>
</dbReference>
<keyword evidence="4 7" id="KW-0812">Transmembrane</keyword>
<dbReference type="PATRIC" id="fig|1121865.3.peg.559"/>
<evidence type="ECO:0000256" key="4">
    <source>
        <dbReference type="ARBA" id="ARBA00022692"/>
    </source>
</evidence>
<evidence type="ECO:0000256" key="1">
    <source>
        <dbReference type="ARBA" id="ARBA00004651"/>
    </source>
</evidence>
<feature type="transmembrane region" description="Helical" evidence="7">
    <location>
        <begin position="72"/>
        <end position="91"/>
    </location>
</feature>
<feature type="transmembrane region" description="Helical" evidence="7">
    <location>
        <begin position="276"/>
        <end position="294"/>
    </location>
</feature>